<feature type="transmembrane region" description="Helical" evidence="4">
    <location>
        <begin position="6"/>
        <end position="27"/>
    </location>
</feature>
<dbReference type="InterPro" id="IPR029044">
    <property type="entry name" value="Nucleotide-diphossugar_trans"/>
</dbReference>
<evidence type="ECO:0000313" key="5">
    <source>
        <dbReference type="EMBL" id="ARE89689.1"/>
    </source>
</evidence>
<evidence type="ECO:0000256" key="1">
    <source>
        <dbReference type="ARBA" id="ARBA00006739"/>
    </source>
</evidence>
<evidence type="ECO:0000256" key="2">
    <source>
        <dbReference type="ARBA" id="ARBA00022676"/>
    </source>
</evidence>
<name>A0AAC9RMA6_9CLOT</name>
<keyword evidence="4" id="KW-1133">Transmembrane helix</keyword>
<evidence type="ECO:0000313" key="6">
    <source>
        <dbReference type="Proteomes" id="UP000192478"/>
    </source>
</evidence>
<dbReference type="Proteomes" id="UP000192478">
    <property type="component" value="Chromosome"/>
</dbReference>
<dbReference type="GO" id="GO:0016757">
    <property type="term" value="F:glycosyltransferase activity"/>
    <property type="evidence" value="ECO:0007669"/>
    <property type="project" value="UniProtKB-KW"/>
</dbReference>
<feature type="transmembrane region" description="Helical" evidence="4">
    <location>
        <begin position="298"/>
        <end position="320"/>
    </location>
</feature>
<accession>A0AAC9RMA6</accession>
<dbReference type="PANTHER" id="PTHR43630">
    <property type="entry name" value="POLY-BETA-1,6-N-ACETYL-D-GLUCOSAMINE SYNTHASE"/>
    <property type="match status" value="1"/>
</dbReference>
<keyword evidence="4" id="KW-0472">Membrane</keyword>
<evidence type="ECO:0000256" key="3">
    <source>
        <dbReference type="ARBA" id="ARBA00022679"/>
    </source>
</evidence>
<gene>
    <name evidence="5" type="primary">icaA</name>
    <name evidence="5" type="ORF">CLFO_41700</name>
</gene>
<reference evidence="5 6" key="1">
    <citation type="submission" date="2017-03" db="EMBL/GenBank/DDBJ databases">
        <title>Complete sequence of Clostridium formicaceticum DSM 92.</title>
        <authorList>
            <person name="Poehlein A."/>
            <person name="Karl M."/>
            <person name="Bengelsdorf F.R."/>
            <person name="Duerre P."/>
            <person name="Daniel R."/>
        </authorList>
    </citation>
    <scope>NUCLEOTIDE SEQUENCE [LARGE SCALE GENOMIC DNA]</scope>
    <source>
        <strain evidence="5 6">DSM 92</strain>
    </source>
</reference>
<dbReference type="Pfam" id="PF13641">
    <property type="entry name" value="Glyco_tranf_2_3"/>
    <property type="match status" value="1"/>
</dbReference>
<proteinExistence type="inferred from homology"/>
<keyword evidence="2 5" id="KW-0328">Glycosyltransferase</keyword>
<protein>
    <submittedName>
        <fullName evidence="5">Poly-beta-1,6-N-acetyl-D-glucosamine synthase</fullName>
        <ecNumber evidence="5">2.4.1.-</ecNumber>
    </submittedName>
</protein>
<dbReference type="CDD" id="cd06423">
    <property type="entry name" value="CESA_like"/>
    <property type="match status" value="1"/>
</dbReference>
<dbReference type="PANTHER" id="PTHR43630:SF1">
    <property type="entry name" value="POLY-BETA-1,6-N-ACETYL-D-GLUCOSAMINE SYNTHASE"/>
    <property type="match status" value="1"/>
</dbReference>
<keyword evidence="4" id="KW-0812">Transmembrane</keyword>
<dbReference type="AlphaFoldDB" id="A0AAC9RMA6"/>
<feature type="transmembrane region" description="Helical" evidence="4">
    <location>
        <begin position="332"/>
        <end position="349"/>
    </location>
</feature>
<comment type="similarity">
    <text evidence="1">Belongs to the glycosyltransferase 2 family.</text>
</comment>
<feature type="transmembrane region" description="Helical" evidence="4">
    <location>
        <begin position="361"/>
        <end position="387"/>
    </location>
</feature>
<evidence type="ECO:0000256" key="4">
    <source>
        <dbReference type="SAM" id="Phobius"/>
    </source>
</evidence>
<organism evidence="5 6">
    <name type="scientific">Clostridium formicaceticum</name>
    <dbReference type="NCBI Taxonomy" id="1497"/>
    <lineage>
        <taxon>Bacteria</taxon>
        <taxon>Bacillati</taxon>
        <taxon>Bacillota</taxon>
        <taxon>Clostridia</taxon>
        <taxon>Eubacteriales</taxon>
        <taxon>Clostridiaceae</taxon>
        <taxon>Clostridium</taxon>
    </lineage>
</organism>
<keyword evidence="3 5" id="KW-0808">Transferase</keyword>
<dbReference type="EC" id="2.4.1.-" evidence="5"/>
<dbReference type="EMBL" id="CP020559">
    <property type="protein sequence ID" value="ARE89689.1"/>
    <property type="molecule type" value="Genomic_DNA"/>
</dbReference>
<dbReference type="Gene3D" id="3.90.550.10">
    <property type="entry name" value="Spore Coat Polysaccharide Biosynthesis Protein SpsA, Chain A"/>
    <property type="match status" value="1"/>
</dbReference>
<dbReference type="SUPFAM" id="SSF53448">
    <property type="entry name" value="Nucleotide-diphospho-sugar transferases"/>
    <property type="match status" value="1"/>
</dbReference>
<sequence>MKYMLSITSFVFGTVILYYCILTVFGLHYRGKNKERSSLKAYPSVDILIPAHNEGKVIQKTLEAMVRLEYPGDLYIYLLNDHSQDETGRIAEDFSKKFKNIYHIGVPKGEPKGKSRVLNYGLQISKSTYFAVYDADNQPEPQAVKRLVEAAETVSNAVGAVGYVRTINEKANWLTRMISLEFQIFQLLMQSGRWALFKTGSLTGTNMLLRRSILEEIGEYDVYALAEDAELTLRITGAGGLLPIVPEAVTWEQEPQQIKVLIKQRTRWLQGNLYLLEKMATSFAYYKGKILVHTLQHILVYVIFLVFLVISDVWFMAGLLGFVRIEASVPMMLMWYVSYVLYTSQLFSAQMMENTFSPLNILIGFIMYFTYAQLFIFLFFRSLYYYIKAKKKRQIISWEKTIRF</sequence>